<feature type="region of interest" description="Disordered" evidence="1">
    <location>
        <begin position="47"/>
        <end position="123"/>
    </location>
</feature>
<reference evidence="2" key="1">
    <citation type="submission" date="2015-08" db="EMBL/GenBank/DDBJ databases">
        <authorList>
            <person name="Babu N.S."/>
            <person name="Beckwith C.J."/>
            <person name="Beseler K.G."/>
            <person name="Brison A."/>
            <person name="Carone J.V."/>
            <person name="Caskin T.P."/>
            <person name="Diamond M."/>
            <person name="Durham M.E."/>
            <person name="Foxe J.M."/>
            <person name="Go M."/>
            <person name="Henderson B.A."/>
            <person name="Jones I.B."/>
            <person name="McGettigan J.A."/>
            <person name="Micheletti S.J."/>
            <person name="Nasrallah M.E."/>
            <person name="Ortiz D."/>
            <person name="Piller C.R."/>
            <person name="Privatt S.R."/>
            <person name="Schneider S.L."/>
            <person name="Sharp S."/>
            <person name="Smith T.C."/>
            <person name="Stanton J.D."/>
            <person name="Ullery H.E."/>
            <person name="Wilson R.J."/>
            <person name="Serrano M.G."/>
            <person name="Buck G."/>
            <person name="Lee V."/>
            <person name="Wang Y."/>
            <person name="Carvalho R."/>
            <person name="Voegtly L."/>
            <person name="Shi R."/>
            <person name="Duckworth R."/>
            <person name="Johnson A."/>
            <person name="Loviza R."/>
            <person name="Walstead R."/>
            <person name="Shah Z."/>
            <person name="Kiflezghi M."/>
            <person name="Wade K."/>
            <person name="Ball S.L."/>
            <person name="Bradley K.W."/>
            <person name="Asai D.J."/>
            <person name="Bowman C.A."/>
            <person name="Russell D.A."/>
            <person name="Pope W.H."/>
            <person name="Jacobs-Sera D."/>
            <person name="Hendrix R.W."/>
            <person name="Hatfull G.F."/>
        </authorList>
    </citation>
    <scope>NUCLEOTIDE SEQUENCE</scope>
</reference>
<evidence type="ECO:0000313" key="2">
    <source>
        <dbReference type="EMBL" id="CUR57478.1"/>
    </source>
</evidence>
<feature type="compositionally biased region" description="Basic and acidic residues" evidence="1">
    <location>
        <begin position="158"/>
        <end position="200"/>
    </location>
</feature>
<dbReference type="EMBL" id="CZKB01000005">
    <property type="protein sequence ID" value="CUR57478.1"/>
    <property type="molecule type" value="Genomic_DNA"/>
</dbReference>
<name>A0A2P2C661_9ZZZZ</name>
<dbReference type="AlphaFoldDB" id="A0A2P2C661"/>
<protein>
    <submittedName>
        <fullName evidence="2">Uncharacterized protein</fullName>
    </submittedName>
</protein>
<feature type="region of interest" description="Disordered" evidence="1">
    <location>
        <begin position="234"/>
        <end position="338"/>
    </location>
</feature>
<proteinExistence type="predicted"/>
<gene>
    <name evidence="2" type="ORF">NOCA1130049</name>
</gene>
<sequence>MRPVSHAVKVVTTDANASAMIRPVAISIRLPLRMKFLKPVMVPPYGGPERAANERMPSTLAPPRHREELRQRRRGDLDRVGGRRADDHQCPTRPAGRALRDPGGRGQDGDPAGDDVGRPGAGVGRQQVDLVAGPQQGRHPGVGESHRQDGLTCLRLREPGADHPRLGQHLTARERRREHPAGDRVGRAGGGEVDRERAADEVAALEQRPRGQVTRSDQHLDGVRLRWGDRAEAAHCRDGHQGGGEPASAAAQLVAYGTQPASRRRESREHAPTLGRTARPALALSTGTRGQSEDELEDDELLDDVLLDDVDEDESDEDEEDVVDAGVVEDDAARLSVR</sequence>
<organism evidence="2">
    <name type="scientific">metagenome</name>
    <dbReference type="NCBI Taxonomy" id="256318"/>
    <lineage>
        <taxon>unclassified sequences</taxon>
        <taxon>metagenomes</taxon>
    </lineage>
</organism>
<feature type="compositionally biased region" description="Acidic residues" evidence="1">
    <location>
        <begin position="293"/>
        <end position="330"/>
    </location>
</feature>
<accession>A0A2P2C661</accession>
<evidence type="ECO:0000256" key="1">
    <source>
        <dbReference type="SAM" id="MobiDB-lite"/>
    </source>
</evidence>
<feature type="compositionally biased region" description="Basic and acidic residues" evidence="1">
    <location>
        <begin position="64"/>
        <end position="90"/>
    </location>
</feature>
<feature type="region of interest" description="Disordered" evidence="1">
    <location>
        <begin position="158"/>
        <end position="222"/>
    </location>
</feature>